<protein>
    <submittedName>
        <fullName evidence="2">HD domain-containing protein</fullName>
    </submittedName>
</protein>
<dbReference type="Pfam" id="PF13487">
    <property type="entry name" value="HD_5"/>
    <property type="match status" value="1"/>
</dbReference>
<organism evidence="2 3">
    <name type="scientific">Amphritea atlantica</name>
    <dbReference type="NCBI Taxonomy" id="355243"/>
    <lineage>
        <taxon>Bacteria</taxon>
        <taxon>Pseudomonadati</taxon>
        <taxon>Pseudomonadota</taxon>
        <taxon>Gammaproteobacteria</taxon>
        <taxon>Oceanospirillales</taxon>
        <taxon>Oceanospirillaceae</taxon>
        <taxon>Amphritea</taxon>
    </lineage>
</organism>
<dbReference type="Gene3D" id="1.10.3210.10">
    <property type="entry name" value="Hypothetical protein af1432"/>
    <property type="match status" value="2"/>
</dbReference>
<gene>
    <name evidence="2" type="ORF">KDX31_05370</name>
</gene>
<name>A0ABY5GXD4_9GAMM</name>
<dbReference type="EMBL" id="CP073344">
    <property type="protein sequence ID" value="UTW04439.1"/>
    <property type="molecule type" value="Genomic_DNA"/>
</dbReference>
<dbReference type="InterPro" id="IPR003607">
    <property type="entry name" value="HD/PDEase_dom"/>
</dbReference>
<sequence length="424" mass="48656">MVMEQTTDEMNYPTHGMNIDVGRAALTLTKALDYVGIDDKSHGRRVGLICHRLAHHLGWEKSRRHFILIAGMLHDCGVSSTTVHKKLADEMEWNGAEEHCIRGDQFLQSFPPFSLFATAIRYHHTRWQDLPETLDKETREYANLIFFADRLDVTYASFTLNHPYHEVLLNREKIFRELAPYVGQLFSGKINRAAAHAIQKDSFWLELRDEYLDDAIMEALSSEDYEISLSFDEIESLGELISQVVDAKSPYTHYHSLRVADLSYTLSGLAGLPPYQRRLLRLSGLLHDVGKLRTPDEILEKPGALNEHEIAQMRSHPLDSKTVLKALFPNTLIAKWASEHHEKLDGSGYPYGWKGEQIDLPTRILSIADIFQALCQKRPYRHRLLIDEVLEIMDEMVAEGKIDDSVYTLLKVNKEELYTIAIRT</sequence>
<proteinExistence type="predicted"/>
<accession>A0ABY5GXD4</accession>
<dbReference type="PANTHER" id="PTHR43155">
    <property type="entry name" value="CYCLIC DI-GMP PHOSPHODIESTERASE PA4108-RELATED"/>
    <property type="match status" value="1"/>
</dbReference>
<dbReference type="Pfam" id="PF01966">
    <property type="entry name" value="HD"/>
    <property type="match status" value="1"/>
</dbReference>
<dbReference type="SUPFAM" id="SSF109604">
    <property type="entry name" value="HD-domain/PDEase-like"/>
    <property type="match status" value="2"/>
</dbReference>
<evidence type="ECO:0000313" key="3">
    <source>
        <dbReference type="Proteomes" id="UP001059950"/>
    </source>
</evidence>
<dbReference type="Proteomes" id="UP001059950">
    <property type="component" value="Chromosome"/>
</dbReference>
<evidence type="ECO:0000313" key="2">
    <source>
        <dbReference type="EMBL" id="UTW04439.1"/>
    </source>
</evidence>
<feature type="domain" description="HD-GYP" evidence="1">
    <location>
        <begin position="230"/>
        <end position="424"/>
    </location>
</feature>
<dbReference type="CDD" id="cd00077">
    <property type="entry name" value="HDc"/>
    <property type="match status" value="2"/>
</dbReference>
<dbReference type="InterPro" id="IPR037522">
    <property type="entry name" value="HD_GYP_dom"/>
</dbReference>
<dbReference type="PANTHER" id="PTHR43155:SF1">
    <property type="entry name" value="3'3'-CGAMP-SPECIFIC PHOSPHODIESTERASE 1"/>
    <property type="match status" value="1"/>
</dbReference>
<dbReference type="PROSITE" id="PS51832">
    <property type="entry name" value="HD_GYP"/>
    <property type="match status" value="1"/>
</dbReference>
<dbReference type="InterPro" id="IPR006674">
    <property type="entry name" value="HD_domain"/>
</dbReference>
<reference evidence="2" key="1">
    <citation type="submission" date="2021-04" db="EMBL/GenBank/DDBJ databases">
        <title>Oceanospirillales bacteria with DddD are important DMSP degraders in coastal seawater.</title>
        <authorList>
            <person name="Liu J."/>
        </authorList>
    </citation>
    <scope>NUCLEOTIDE SEQUENCE</scope>
    <source>
        <strain evidence="2">GY6</strain>
    </source>
</reference>
<keyword evidence="3" id="KW-1185">Reference proteome</keyword>
<evidence type="ECO:0000259" key="1">
    <source>
        <dbReference type="PROSITE" id="PS51832"/>
    </source>
</evidence>
<dbReference type="SMART" id="SM00471">
    <property type="entry name" value="HDc"/>
    <property type="match status" value="2"/>
</dbReference>